<reference evidence="1 2" key="2">
    <citation type="submission" date="2018-05" db="EMBL/GenBank/DDBJ databases">
        <authorList>
            <person name="Lanie J.A."/>
            <person name="Ng W.-L."/>
            <person name="Kazmierczak K.M."/>
            <person name="Andrzejewski T.M."/>
            <person name="Davidsen T.M."/>
            <person name="Wayne K.J."/>
            <person name="Tettelin H."/>
            <person name="Glass J.I."/>
            <person name="Rusch D."/>
            <person name="Podicherti R."/>
            <person name="Tsui H.-C.T."/>
            <person name="Winkler M.E."/>
        </authorList>
    </citation>
    <scope>NUCLEOTIDE SEQUENCE [LARGE SCALE GENOMIC DNA]</scope>
    <source>
        <strain evidence="1 2">C305</strain>
    </source>
</reference>
<dbReference type="Proteomes" id="UP000245370">
    <property type="component" value="Unassembled WGS sequence"/>
</dbReference>
<organism evidence="1 2">
    <name type="scientific">Brumimicrobium oceani</name>
    <dbReference type="NCBI Taxonomy" id="2100725"/>
    <lineage>
        <taxon>Bacteria</taxon>
        <taxon>Pseudomonadati</taxon>
        <taxon>Bacteroidota</taxon>
        <taxon>Flavobacteriia</taxon>
        <taxon>Flavobacteriales</taxon>
        <taxon>Crocinitomicaceae</taxon>
        <taxon>Brumimicrobium</taxon>
    </lineage>
</organism>
<proteinExistence type="predicted"/>
<dbReference type="InterPro" id="IPR046525">
    <property type="entry name" value="DUF6702"/>
</dbReference>
<dbReference type="AlphaFoldDB" id="A0A2U2XDE4"/>
<reference evidence="1 2" key="1">
    <citation type="submission" date="2018-05" db="EMBL/GenBank/DDBJ databases">
        <title>Brumimicrobium oceani sp. nov., isolated from coastal sediment.</title>
        <authorList>
            <person name="Kou Y."/>
        </authorList>
    </citation>
    <scope>NUCLEOTIDE SEQUENCE [LARGE SCALE GENOMIC DNA]</scope>
    <source>
        <strain evidence="1 2">C305</strain>
    </source>
</reference>
<gene>
    <name evidence="1" type="ORF">DIT68_06750</name>
</gene>
<dbReference type="Pfam" id="PF20420">
    <property type="entry name" value="DUF6702"/>
    <property type="match status" value="1"/>
</dbReference>
<evidence type="ECO:0008006" key="3">
    <source>
        <dbReference type="Google" id="ProtNLM"/>
    </source>
</evidence>
<comment type="caution">
    <text evidence="1">The sequence shown here is derived from an EMBL/GenBank/DDBJ whole genome shotgun (WGS) entry which is preliminary data.</text>
</comment>
<dbReference type="OrthoDB" id="5735516at2"/>
<evidence type="ECO:0000313" key="2">
    <source>
        <dbReference type="Proteomes" id="UP000245370"/>
    </source>
</evidence>
<dbReference type="RefSeq" id="WP_109359066.1">
    <property type="nucleotide sequence ID" value="NZ_QFRJ01000004.1"/>
</dbReference>
<evidence type="ECO:0000313" key="1">
    <source>
        <dbReference type="EMBL" id="PWH85787.1"/>
    </source>
</evidence>
<dbReference type="EMBL" id="QFRJ01000004">
    <property type="protein sequence ID" value="PWH85787.1"/>
    <property type="molecule type" value="Genomic_DNA"/>
</dbReference>
<accession>A0A2U2XDE4</accession>
<sequence length="179" mass="20851">MFIQKILSKLASSMALKLTLISTVFMFTFHASAHEFYFSFAEMQYNPQTEQFEISLEVTGHDLEDYLKDKGIAIPRLEDCIGNPIYLNTIEQELTKGFQLFVQNSTLALDLIGMKINDNDQVVFFLTSRKMKQPKSMTIKYDLLMNFFPLQQNKLTFFKPEGKQFVTFLNTRSKRTIEL</sequence>
<protein>
    <recommendedName>
        <fullName evidence="3">Peptidase E</fullName>
    </recommendedName>
</protein>
<name>A0A2U2XDE4_9FLAO</name>
<keyword evidence="2" id="KW-1185">Reference proteome</keyword>